<name>A0A2H0NB73_9BACT</name>
<comment type="caution">
    <text evidence="11">The sequence shown here is derived from an EMBL/GenBank/DDBJ whole genome shotgun (WGS) entry which is preliminary data.</text>
</comment>
<feature type="domain" description="Alpha-D-phosphohexomutase C-terminal" evidence="7">
    <location>
        <begin position="381"/>
        <end position="452"/>
    </location>
</feature>
<dbReference type="InterPro" id="IPR005845">
    <property type="entry name" value="A-D-PHexomutase_a/b/a-II"/>
</dbReference>
<dbReference type="Proteomes" id="UP000230564">
    <property type="component" value="Unassembled WGS sequence"/>
</dbReference>
<evidence type="ECO:0000256" key="4">
    <source>
        <dbReference type="ARBA" id="ARBA00022723"/>
    </source>
</evidence>
<dbReference type="Pfam" id="PF02879">
    <property type="entry name" value="PGM_PMM_II"/>
    <property type="match status" value="1"/>
</dbReference>
<dbReference type="Gene3D" id="3.40.120.10">
    <property type="entry name" value="Alpha-D-Glucose-1,6-Bisphosphate, subunit A, domain 3"/>
    <property type="match status" value="3"/>
</dbReference>
<dbReference type="GO" id="GO:0016868">
    <property type="term" value="F:intramolecular phosphotransferase activity"/>
    <property type="evidence" value="ECO:0007669"/>
    <property type="project" value="InterPro"/>
</dbReference>
<dbReference type="PRINTS" id="PR00509">
    <property type="entry name" value="PGMPMM"/>
</dbReference>
<dbReference type="SUPFAM" id="SSF53738">
    <property type="entry name" value="Phosphoglucomutase, first 3 domains"/>
    <property type="match status" value="3"/>
</dbReference>
<evidence type="ECO:0000259" key="8">
    <source>
        <dbReference type="Pfam" id="PF02878"/>
    </source>
</evidence>
<dbReference type="InterPro" id="IPR036900">
    <property type="entry name" value="A-D-PHexomutase_C_sf"/>
</dbReference>
<keyword evidence="6" id="KW-0413">Isomerase</keyword>
<dbReference type="PANTHER" id="PTHR43771:SF1">
    <property type="entry name" value="PHOSPHOMANNOMUTASE"/>
    <property type="match status" value="1"/>
</dbReference>
<keyword evidence="3" id="KW-0597">Phosphoprotein</keyword>
<feature type="domain" description="Alpha-D-phosphohexomutase alpha/beta/alpha" evidence="10">
    <location>
        <begin position="267"/>
        <end position="372"/>
    </location>
</feature>
<evidence type="ECO:0000313" key="12">
    <source>
        <dbReference type="Proteomes" id="UP000230564"/>
    </source>
</evidence>
<dbReference type="Pfam" id="PF02878">
    <property type="entry name" value="PGM_PMM_I"/>
    <property type="match status" value="1"/>
</dbReference>
<dbReference type="Pfam" id="PF02880">
    <property type="entry name" value="PGM_PMM_III"/>
    <property type="match status" value="1"/>
</dbReference>
<evidence type="ECO:0000256" key="5">
    <source>
        <dbReference type="ARBA" id="ARBA00022842"/>
    </source>
</evidence>
<evidence type="ECO:0000256" key="6">
    <source>
        <dbReference type="ARBA" id="ARBA00023235"/>
    </source>
</evidence>
<protein>
    <submittedName>
        <fullName evidence="11">Phosphomannomutase/phosphoglucomutase</fullName>
    </submittedName>
</protein>
<evidence type="ECO:0000256" key="1">
    <source>
        <dbReference type="ARBA" id="ARBA00001946"/>
    </source>
</evidence>
<evidence type="ECO:0000259" key="10">
    <source>
        <dbReference type="Pfam" id="PF02880"/>
    </source>
</evidence>
<comment type="similarity">
    <text evidence="2">Belongs to the phosphohexose mutase family.</text>
</comment>
<feature type="domain" description="Alpha-D-phosphohexomutase alpha/beta/alpha" evidence="8">
    <location>
        <begin position="4"/>
        <end position="119"/>
    </location>
</feature>
<dbReference type="CDD" id="cd03089">
    <property type="entry name" value="PMM_PGM"/>
    <property type="match status" value="1"/>
</dbReference>
<feature type="domain" description="Alpha-D-phosphohexomutase alpha/beta/alpha" evidence="9">
    <location>
        <begin position="163"/>
        <end position="262"/>
    </location>
</feature>
<evidence type="ECO:0000313" key="11">
    <source>
        <dbReference type="EMBL" id="PIR06150.1"/>
    </source>
</evidence>
<evidence type="ECO:0000259" key="7">
    <source>
        <dbReference type="Pfam" id="PF00408"/>
    </source>
</evidence>
<dbReference type="GO" id="GO:0046872">
    <property type="term" value="F:metal ion binding"/>
    <property type="evidence" value="ECO:0007669"/>
    <property type="project" value="UniProtKB-KW"/>
</dbReference>
<dbReference type="AlphaFoldDB" id="A0A2H0NB73"/>
<dbReference type="PANTHER" id="PTHR43771">
    <property type="entry name" value="PHOSPHOMANNOMUTASE"/>
    <property type="match status" value="1"/>
</dbReference>
<evidence type="ECO:0000256" key="3">
    <source>
        <dbReference type="ARBA" id="ARBA00022553"/>
    </source>
</evidence>
<keyword evidence="4" id="KW-0479">Metal-binding</keyword>
<dbReference type="SUPFAM" id="SSF55957">
    <property type="entry name" value="Phosphoglucomutase, C-terminal domain"/>
    <property type="match status" value="1"/>
</dbReference>
<sequence length="456" mass="51594">MESKIFKAYDIRGIYPIELNEETARLIAQTFLKILSQQLNKPIKDLKISICRDARQSSEPLMNVVRETFLEYGVAVDDFNLISINDFYFSVGYYKYDGGIMATASHNPSEYGGFKMVMLNPEDKASIEFISGQELYVELTKLNFPLNDQKVEGKLQKKDLKKDYLKNLLSSADIKKIKPLKVVVDTGNGMMGLLIPELFKNLPCELIHLFPELDSNFPNRPPNPLEPGASNKLAQKVLEEKADLGVIFDVDGDRMFLVDEKGNFLRGDMVLLLLAKSMLHLHPGAGIAYNLICSHAVKDLVAKWGGRPIRSEVGYLNLARHMREQGGVMSGEVSGHFAFKDNYYADSGFIALLLALQAISMDGRKLSEMIKDFTLYSRADELNIQVQDINAELDKIKNKYRDNILDEIDGITVEFPDWWFNVRPSNTEPLLRITVEANSAVEVKKHQQEIMDIINS</sequence>
<accession>A0A2H0NB73</accession>
<dbReference type="GO" id="GO:0005975">
    <property type="term" value="P:carbohydrate metabolic process"/>
    <property type="evidence" value="ECO:0007669"/>
    <property type="project" value="InterPro"/>
</dbReference>
<comment type="cofactor">
    <cofactor evidence="1">
        <name>Mg(2+)</name>
        <dbReference type="ChEBI" id="CHEBI:18420"/>
    </cofactor>
</comment>
<dbReference type="InterPro" id="IPR016055">
    <property type="entry name" value="A-D-PHexomutase_a/b/a-I/II/III"/>
</dbReference>
<dbReference type="EMBL" id="PCWQ01000020">
    <property type="protein sequence ID" value="PIR06150.1"/>
    <property type="molecule type" value="Genomic_DNA"/>
</dbReference>
<reference evidence="11 12" key="1">
    <citation type="submission" date="2017-09" db="EMBL/GenBank/DDBJ databases">
        <title>Depth-based differentiation of microbial function through sediment-hosted aquifers and enrichment of novel symbionts in the deep terrestrial subsurface.</title>
        <authorList>
            <person name="Probst A.J."/>
            <person name="Ladd B."/>
            <person name="Jarett J.K."/>
            <person name="Geller-Mcgrath D.E."/>
            <person name="Sieber C.M."/>
            <person name="Emerson J.B."/>
            <person name="Anantharaman K."/>
            <person name="Thomas B.C."/>
            <person name="Malmstrom R."/>
            <person name="Stieglmeier M."/>
            <person name="Klingl A."/>
            <person name="Woyke T."/>
            <person name="Ryan C.M."/>
            <person name="Banfield J.F."/>
        </authorList>
    </citation>
    <scope>NUCLEOTIDE SEQUENCE [LARGE SCALE GENOMIC DNA]</scope>
    <source>
        <strain evidence="11">CG11_big_fil_rev_8_21_14_0_20_36_20</strain>
    </source>
</reference>
<organism evidence="11 12">
    <name type="scientific">Candidatus Komeilibacteria bacterium CG11_big_fil_rev_8_21_14_0_20_36_20</name>
    <dbReference type="NCBI Taxonomy" id="1974477"/>
    <lineage>
        <taxon>Bacteria</taxon>
        <taxon>Candidatus Komeiliibacteriota</taxon>
    </lineage>
</organism>
<gene>
    <name evidence="11" type="primary">manB</name>
    <name evidence="11" type="ORF">COV55_04715</name>
</gene>
<dbReference type="InterPro" id="IPR005843">
    <property type="entry name" value="A-D-PHexomutase_C"/>
</dbReference>
<keyword evidence="5" id="KW-0460">Magnesium</keyword>
<evidence type="ECO:0000256" key="2">
    <source>
        <dbReference type="ARBA" id="ARBA00010231"/>
    </source>
</evidence>
<dbReference type="InterPro" id="IPR005841">
    <property type="entry name" value="Alpha-D-phosphohexomutase_SF"/>
</dbReference>
<dbReference type="InterPro" id="IPR005844">
    <property type="entry name" value="A-D-PHexomutase_a/b/a-I"/>
</dbReference>
<dbReference type="Gene3D" id="3.30.310.50">
    <property type="entry name" value="Alpha-D-phosphohexomutase, C-terminal domain"/>
    <property type="match status" value="1"/>
</dbReference>
<proteinExistence type="inferred from homology"/>
<dbReference type="InterPro" id="IPR005846">
    <property type="entry name" value="A-D-PHexomutase_a/b/a-III"/>
</dbReference>
<dbReference type="Pfam" id="PF00408">
    <property type="entry name" value="PGM_PMM_IV"/>
    <property type="match status" value="1"/>
</dbReference>
<evidence type="ECO:0000259" key="9">
    <source>
        <dbReference type="Pfam" id="PF02879"/>
    </source>
</evidence>